<reference evidence="3" key="1">
    <citation type="submission" date="2022-01" db="EMBL/GenBank/DDBJ databases">
        <title>Gillisia lutea sp. nov., isolated from marine plastic residues from the Malvarosa beach (Valencia, Spain).</title>
        <authorList>
            <person name="Vidal-Verdu A."/>
            <person name="Molina-Menor E."/>
            <person name="Satari L."/>
            <person name="Pascual J."/>
            <person name="Pereto J."/>
            <person name="Porcar M."/>
        </authorList>
    </citation>
    <scope>NUCLEOTIDE SEQUENCE</scope>
    <source>
        <strain evidence="3">M10.2A</strain>
    </source>
</reference>
<keyword evidence="2" id="KW-0732">Signal</keyword>
<proteinExistence type="predicted"/>
<comment type="caution">
    <text evidence="3">The sequence shown here is derived from an EMBL/GenBank/DDBJ whole genome shotgun (WGS) entry which is preliminary data.</text>
</comment>
<evidence type="ECO:0000313" key="3">
    <source>
        <dbReference type="EMBL" id="MCF4100710.1"/>
    </source>
</evidence>
<evidence type="ECO:0000256" key="2">
    <source>
        <dbReference type="SAM" id="SignalP"/>
    </source>
</evidence>
<name>A0ABS9EG03_9FLAO</name>
<sequence length="587" mass="65256">MNLRIFILSIFLMVSNLAMAQVKFEAQVSKKKLGVNERLRVDFEMNQDGDDFKAPSFNGFTVVGGPNQAVSNSWINGKRTYSKTYSYFLAPTARGKFTIGQAEITIDDAVYKTSPIQVEVTAAVDTPKDGNNSDFVASENLHLVAEISNATPYLNQAITVVYKLWVSPRVSVSNWRELDSPVYSDFWSQNIDIRQLKIETGEYEGEPYRYVILRKTILYPQKTGKLEIEPLTLSVAVDVPSDRRDIFGGRLYTTIDKTVAAGKRTIDVKPLPQAGKPSDFTGAVGKFDFKVTADKTKLAATESMNLKVQMSGKGNLKLFELPSLEVPASLEKYEPERIENVRTDLNGTQGSLTDSYTIVPGQKGRFPIPAMSFSYFDLESNSYKTITSKEILLDVDKAPTGAAYSSQNGTGVTKQAVGTAKSQFEYIKLDANLKDINSGPFFGSWMFWILLSLPFAMVILGILFGKKRAAMAGDVSGNRIKKADKLARKYLSEAKRSLGDQKAFYIALERALHNYLKAKLHLSTSEMSKDRIKTLLAERTVDGATITDFMGLLESCEFARYTPSSNVAMQQDYERAARIISALDKQI</sequence>
<evidence type="ECO:0000313" key="4">
    <source>
        <dbReference type="Proteomes" id="UP001179363"/>
    </source>
</evidence>
<protein>
    <submittedName>
        <fullName evidence="3">BatD family protein</fullName>
    </submittedName>
</protein>
<dbReference type="RefSeq" id="WP_236132848.1">
    <property type="nucleotide sequence ID" value="NZ_JAKGTH010000006.1"/>
</dbReference>
<dbReference type="PANTHER" id="PTHR40940">
    <property type="entry name" value="PROTEIN BATD-RELATED"/>
    <property type="match status" value="1"/>
</dbReference>
<organism evidence="3 4">
    <name type="scientific">Gillisia lutea</name>
    <dbReference type="NCBI Taxonomy" id="2909668"/>
    <lineage>
        <taxon>Bacteria</taxon>
        <taxon>Pseudomonadati</taxon>
        <taxon>Bacteroidota</taxon>
        <taxon>Flavobacteriia</taxon>
        <taxon>Flavobacteriales</taxon>
        <taxon>Flavobacteriaceae</taxon>
        <taxon>Gillisia</taxon>
    </lineage>
</organism>
<feature type="chain" id="PRO_5047253473" evidence="2">
    <location>
        <begin position="21"/>
        <end position="587"/>
    </location>
</feature>
<dbReference type="EMBL" id="JAKGTH010000006">
    <property type="protein sequence ID" value="MCF4100710.1"/>
    <property type="molecule type" value="Genomic_DNA"/>
</dbReference>
<keyword evidence="1" id="KW-1133">Transmembrane helix</keyword>
<keyword evidence="1" id="KW-0812">Transmembrane</keyword>
<gene>
    <name evidence="3" type="ORF">L1I30_03425</name>
</gene>
<evidence type="ECO:0000256" key="1">
    <source>
        <dbReference type="SAM" id="Phobius"/>
    </source>
</evidence>
<keyword evidence="1" id="KW-0472">Membrane</keyword>
<dbReference type="PANTHER" id="PTHR40940:SF2">
    <property type="entry name" value="BATD"/>
    <property type="match status" value="1"/>
</dbReference>
<keyword evidence="4" id="KW-1185">Reference proteome</keyword>
<feature type="signal peptide" evidence="2">
    <location>
        <begin position="1"/>
        <end position="20"/>
    </location>
</feature>
<feature type="transmembrane region" description="Helical" evidence="1">
    <location>
        <begin position="445"/>
        <end position="464"/>
    </location>
</feature>
<dbReference type="Proteomes" id="UP001179363">
    <property type="component" value="Unassembled WGS sequence"/>
</dbReference>
<dbReference type="Pfam" id="PF13584">
    <property type="entry name" value="BatD"/>
    <property type="match status" value="2"/>
</dbReference>
<dbReference type="InterPro" id="IPR025738">
    <property type="entry name" value="BatD"/>
</dbReference>
<accession>A0ABS9EG03</accession>